<feature type="binding site" evidence="8">
    <location>
        <begin position="132"/>
        <end position="135"/>
    </location>
    <ligand>
        <name>4-CDP-2-C-methyl-D-erythritol 2-phosphate</name>
        <dbReference type="ChEBI" id="CHEBI:57919"/>
    </ligand>
</feature>
<dbReference type="Proteomes" id="UP000004259">
    <property type="component" value="Unassembled WGS sequence"/>
</dbReference>
<dbReference type="InterPro" id="IPR036571">
    <property type="entry name" value="MECDP_synthase_sf"/>
</dbReference>
<accession>E9S7Y5</accession>
<dbReference type="FunFam" id="3.30.1330.50:FF:000001">
    <property type="entry name" value="2-C-methyl-D-erythritol 2,4-cyclodiphosphate synthase"/>
    <property type="match status" value="1"/>
</dbReference>
<dbReference type="SUPFAM" id="SSF69765">
    <property type="entry name" value="IpsF-like"/>
    <property type="match status" value="1"/>
</dbReference>
<feature type="binding site" evidence="8">
    <location>
        <begin position="8"/>
        <end position="10"/>
    </location>
    <ligand>
        <name>4-CDP-2-C-methyl-D-erythritol 2-phosphate</name>
        <dbReference type="ChEBI" id="CHEBI:57919"/>
    </ligand>
</feature>
<dbReference type="EMBL" id="ADKM02000018">
    <property type="protein sequence ID" value="EGC04555.1"/>
    <property type="molecule type" value="Genomic_DNA"/>
</dbReference>
<dbReference type="PANTHER" id="PTHR43181:SF1">
    <property type="entry name" value="2-C-METHYL-D-ERYTHRITOL 2,4-CYCLODIPHOSPHATE SYNTHASE, CHLOROPLASTIC"/>
    <property type="match status" value="1"/>
</dbReference>
<evidence type="ECO:0000256" key="3">
    <source>
        <dbReference type="ARBA" id="ARBA00008480"/>
    </source>
</evidence>
<dbReference type="GO" id="GO:0046872">
    <property type="term" value="F:metal ion binding"/>
    <property type="evidence" value="ECO:0007669"/>
    <property type="project" value="UniProtKB-KW"/>
</dbReference>
<comment type="similarity">
    <text evidence="3 8 9">Belongs to the IspF family.</text>
</comment>
<comment type="function">
    <text evidence="8">Involved in the biosynthesis of isopentenyl diphosphate (IPP) and dimethylallyl diphosphate (DMAPP), two major building blocks of isoprenoid compounds. Catalyzes the conversion of 4-diphosphocytidyl-2-C-methyl-D-erythritol 2-phosphate (CDP-ME2P) to 2-C-methyl-D-erythritol 2,4-cyclodiphosphate (ME-CPP) with a corresponding release of cytidine 5-monophosphate (CMP).</text>
</comment>
<protein>
    <recommendedName>
        <fullName evidence="4 8">2-C-methyl-D-erythritol 2,4-cyclodiphosphate synthase</fullName>
        <shortName evidence="8">MECDP-synthase</shortName>
        <shortName evidence="8">MECPP-synthase</shortName>
        <shortName evidence="8">MECPS</shortName>
        <ecNumber evidence="4 8">4.6.1.12</ecNumber>
    </recommendedName>
</protein>
<keyword evidence="7 8" id="KW-0456">Lyase</keyword>
<evidence type="ECO:0000256" key="1">
    <source>
        <dbReference type="ARBA" id="ARBA00000200"/>
    </source>
</evidence>
<proteinExistence type="inferred from homology"/>
<evidence type="ECO:0000256" key="2">
    <source>
        <dbReference type="ARBA" id="ARBA00004709"/>
    </source>
</evidence>
<keyword evidence="5 8" id="KW-0479">Metal-binding</keyword>
<comment type="catalytic activity">
    <reaction evidence="1 8 9">
        <text>4-CDP-2-C-methyl-D-erythritol 2-phosphate = 2-C-methyl-D-erythritol 2,4-cyclic diphosphate + CMP</text>
        <dbReference type="Rhea" id="RHEA:23864"/>
        <dbReference type="ChEBI" id="CHEBI:57919"/>
        <dbReference type="ChEBI" id="CHEBI:58483"/>
        <dbReference type="ChEBI" id="CHEBI:60377"/>
        <dbReference type="EC" id="4.6.1.12"/>
    </reaction>
</comment>
<comment type="pathway">
    <text evidence="2 8">Isoprenoid biosynthesis; isopentenyl diphosphate biosynthesis via DXP pathway; isopentenyl diphosphate from 1-deoxy-D-xylulose 5-phosphate: step 4/6.</text>
</comment>
<dbReference type="HAMAP" id="MF_00107">
    <property type="entry name" value="IspF"/>
    <property type="match status" value="1"/>
</dbReference>
<evidence type="ECO:0000313" key="11">
    <source>
        <dbReference type="EMBL" id="EGC04555.1"/>
    </source>
</evidence>
<dbReference type="STRING" id="246199.CUS_7360"/>
<gene>
    <name evidence="8 11" type="primary">ispF</name>
    <name evidence="11" type="ORF">CUS_7360</name>
</gene>
<dbReference type="GO" id="GO:0008685">
    <property type="term" value="F:2-C-methyl-D-erythritol 2,4-cyclodiphosphate synthase activity"/>
    <property type="evidence" value="ECO:0007669"/>
    <property type="project" value="UniProtKB-UniRule"/>
</dbReference>
<evidence type="ECO:0000259" key="10">
    <source>
        <dbReference type="Pfam" id="PF02542"/>
    </source>
</evidence>
<dbReference type="CDD" id="cd00554">
    <property type="entry name" value="MECDP_synthase"/>
    <property type="match status" value="1"/>
</dbReference>
<comment type="cofactor">
    <cofactor evidence="8">
        <name>a divalent metal cation</name>
        <dbReference type="ChEBI" id="CHEBI:60240"/>
    </cofactor>
    <text evidence="8">Binds 1 divalent metal cation per subunit.</text>
</comment>
<dbReference type="PROSITE" id="PS01350">
    <property type="entry name" value="ISPF"/>
    <property type="match status" value="1"/>
</dbReference>
<dbReference type="eggNOG" id="COG0245">
    <property type="taxonomic scope" value="Bacteria"/>
</dbReference>
<feature type="binding site" evidence="8">
    <location>
        <begin position="61"/>
        <end position="65"/>
    </location>
    <ligand>
        <name>4-CDP-2-C-methyl-D-erythritol 2-phosphate</name>
        <dbReference type="ChEBI" id="CHEBI:57919"/>
    </ligand>
</feature>
<dbReference type="InterPro" id="IPR020555">
    <property type="entry name" value="MECDP_synthase_CS"/>
</dbReference>
<comment type="caution">
    <text evidence="8">Lacks conserved residue(s) required for the propagation of feature annotation.</text>
</comment>
<evidence type="ECO:0000256" key="7">
    <source>
        <dbReference type="ARBA" id="ARBA00023239"/>
    </source>
</evidence>
<evidence type="ECO:0000313" key="12">
    <source>
        <dbReference type="Proteomes" id="UP000004259"/>
    </source>
</evidence>
<comment type="caution">
    <text evidence="11">The sequence shown here is derived from an EMBL/GenBank/DDBJ whole genome shotgun (WGS) entry which is preliminary data.</text>
</comment>
<feature type="binding site" evidence="8">
    <location>
        <begin position="56"/>
        <end position="58"/>
    </location>
    <ligand>
        <name>4-CDP-2-C-methyl-D-erythritol 2-phosphate</name>
        <dbReference type="ChEBI" id="CHEBI:57919"/>
    </ligand>
</feature>
<keyword evidence="12" id="KW-1185">Reference proteome</keyword>
<feature type="site" description="Transition state stabilizer" evidence="8">
    <location>
        <position position="34"/>
    </location>
</feature>
<sequence>MRIGHGYDVHRLVEGRKLILGGVEIPYEKGLDGHSDADVLVHALMDAMLGALALGDIGKHFPDSDPEYKGADSLKLLDRVSEMIDESDYVFSNADMTICCQSPKLAPYILEMRKNIAETIGCDIGQISVKATTEERLGFTGEGLGISATAVVLLEQV</sequence>
<comment type="subunit">
    <text evidence="8">Homotrimer.</text>
</comment>
<evidence type="ECO:0000256" key="8">
    <source>
        <dbReference type="HAMAP-Rule" id="MF_00107"/>
    </source>
</evidence>
<dbReference type="OrthoDB" id="9804336at2"/>
<evidence type="ECO:0000256" key="9">
    <source>
        <dbReference type="RuleBase" id="RU004395"/>
    </source>
</evidence>
<evidence type="ECO:0000256" key="5">
    <source>
        <dbReference type="ARBA" id="ARBA00022723"/>
    </source>
</evidence>
<feature type="binding site" evidence="8">
    <location>
        <position position="10"/>
    </location>
    <ligand>
        <name>a divalent metal cation</name>
        <dbReference type="ChEBI" id="CHEBI:60240"/>
    </ligand>
</feature>
<evidence type="ECO:0000256" key="4">
    <source>
        <dbReference type="ARBA" id="ARBA00012579"/>
    </source>
</evidence>
<dbReference type="PANTHER" id="PTHR43181">
    <property type="entry name" value="2-C-METHYL-D-ERYTHRITOL 2,4-CYCLODIPHOSPHATE SYNTHASE, CHLOROPLASTIC"/>
    <property type="match status" value="1"/>
</dbReference>
<feature type="site" description="Transition state stabilizer" evidence="8">
    <location>
        <position position="133"/>
    </location>
</feature>
<dbReference type="GO" id="GO:0016114">
    <property type="term" value="P:terpenoid biosynthetic process"/>
    <property type="evidence" value="ECO:0007669"/>
    <property type="project" value="InterPro"/>
</dbReference>
<name>E9S7Y5_RUMAL</name>
<feature type="binding site" evidence="8">
    <location>
        <position position="8"/>
    </location>
    <ligand>
        <name>a divalent metal cation</name>
        <dbReference type="ChEBI" id="CHEBI:60240"/>
    </ligand>
</feature>
<evidence type="ECO:0000256" key="6">
    <source>
        <dbReference type="ARBA" id="ARBA00023229"/>
    </source>
</evidence>
<dbReference type="EC" id="4.6.1.12" evidence="4 8"/>
<keyword evidence="6 8" id="KW-0414">Isoprene biosynthesis</keyword>
<feature type="binding site" evidence="8">
    <location>
        <position position="139"/>
    </location>
    <ligand>
        <name>4-CDP-2-C-methyl-D-erythritol 2-phosphate</name>
        <dbReference type="ChEBI" id="CHEBI:57919"/>
    </ligand>
</feature>
<feature type="domain" description="2-C-methyl-D-erythritol 2,4-cyclodiphosphate synthase" evidence="10">
    <location>
        <begin position="1"/>
        <end position="154"/>
    </location>
</feature>
<dbReference type="Pfam" id="PF02542">
    <property type="entry name" value="YgbB"/>
    <property type="match status" value="1"/>
</dbReference>
<feature type="binding site" evidence="8">
    <location>
        <begin position="34"/>
        <end position="35"/>
    </location>
    <ligand>
        <name>4-CDP-2-C-methyl-D-erythritol 2-phosphate</name>
        <dbReference type="ChEBI" id="CHEBI:57919"/>
    </ligand>
</feature>
<dbReference type="InterPro" id="IPR003526">
    <property type="entry name" value="MECDP_synthase"/>
</dbReference>
<dbReference type="AlphaFoldDB" id="E9S7Y5"/>
<dbReference type="GO" id="GO:0019288">
    <property type="term" value="P:isopentenyl diphosphate biosynthetic process, methylerythritol 4-phosphate pathway"/>
    <property type="evidence" value="ECO:0007669"/>
    <property type="project" value="UniProtKB-UniRule"/>
</dbReference>
<organism evidence="11 12">
    <name type="scientific">Ruminococcus albus 8</name>
    <dbReference type="NCBI Taxonomy" id="246199"/>
    <lineage>
        <taxon>Bacteria</taxon>
        <taxon>Bacillati</taxon>
        <taxon>Bacillota</taxon>
        <taxon>Clostridia</taxon>
        <taxon>Eubacteriales</taxon>
        <taxon>Oscillospiraceae</taxon>
        <taxon>Ruminococcus</taxon>
    </lineage>
</organism>
<feature type="binding site" evidence="8">
    <location>
        <position position="42"/>
    </location>
    <ligand>
        <name>a divalent metal cation</name>
        <dbReference type="ChEBI" id="CHEBI:60240"/>
    </ligand>
</feature>
<dbReference type="RefSeq" id="WP_002847004.1">
    <property type="nucleotide sequence ID" value="NZ_ADKM02000018.1"/>
</dbReference>
<reference evidence="11 12" key="1">
    <citation type="submission" date="2011-02" db="EMBL/GenBank/DDBJ databases">
        <authorList>
            <person name="Nelson K.E."/>
            <person name="Sutton G."/>
            <person name="Torralba M."/>
            <person name="Durkin S."/>
            <person name="Harkins D."/>
            <person name="Montgomery R."/>
            <person name="Ziemer C."/>
            <person name="Klaassens E."/>
            <person name="Ocuiv P."/>
            <person name="Morrison M."/>
        </authorList>
    </citation>
    <scope>NUCLEOTIDE SEQUENCE [LARGE SCALE GENOMIC DNA]</scope>
    <source>
        <strain evidence="11 12">8</strain>
    </source>
</reference>
<dbReference type="Gene3D" id="3.30.1330.50">
    <property type="entry name" value="2-C-methyl-D-erythritol 2,4-cyclodiphosphate synthase"/>
    <property type="match status" value="1"/>
</dbReference>
<dbReference type="NCBIfam" id="TIGR00151">
    <property type="entry name" value="ispF"/>
    <property type="match status" value="1"/>
</dbReference>
<dbReference type="UniPathway" id="UPA00056">
    <property type="reaction ID" value="UER00095"/>
</dbReference>